<comment type="caution">
    <text evidence="1">The sequence shown here is derived from an EMBL/GenBank/DDBJ whole genome shotgun (WGS) entry which is preliminary data.</text>
</comment>
<accession>A0A845AE30</accession>
<dbReference type="Proteomes" id="UP000460561">
    <property type="component" value="Unassembled WGS sequence"/>
</dbReference>
<dbReference type="RefSeq" id="WP_160740026.1">
    <property type="nucleotide sequence ID" value="NZ_WTYQ01000005.1"/>
</dbReference>
<gene>
    <name evidence="1" type="ORF">GRI39_12265</name>
</gene>
<evidence type="ECO:0000313" key="1">
    <source>
        <dbReference type="EMBL" id="MXP26806.1"/>
    </source>
</evidence>
<dbReference type="EMBL" id="WTYQ01000005">
    <property type="protein sequence ID" value="MXP26806.1"/>
    <property type="molecule type" value="Genomic_DNA"/>
</dbReference>
<protein>
    <recommendedName>
        <fullName evidence="3">DUF4258 domain-containing protein</fullName>
    </recommendedName>
</protein>
<evidence type="ECO:0008006" key="3">
    <source>
        <dbReference type="Google" id="ProtNLM"/>
    </source>
</evidence>
<dbReference type="AlphaFoldDB" id="A0A845AE30"/>
<dbReference type="OrthoDB" id="7358796at2"/>
<evidence type="ECO:0000313" key="2">
    <source>
        <dbReference type="Proteomes" id="UP000460561"/>
    </source>
</evidence>
<keyword evidence="2" id="KW-1185">Reference proteome</keyword>
<proteinExistence type="predicted"/>
<reference evidence="1 2" key="1">
    <citation type="submission" date="2019-12" db="EMBL/GenBank/DDBJ databases">
        <title>Genomic-based taxomic classification of the family Erythrobacteraceae.</title>
        <authorList>
            <person name="Xu L."/>
        </authorList>
    </citation>
    <scope>NUCLEOTIDE SEQUENCE [LARGE SCALE GENOMIC DNA]</scope>
    <source>
        <strain evidence="1 2">DSM 18604</strain>
    </source>
</reference>
<sequence length="88" mass="10243">MMTRHAAHRSQQRSIPPLAVELFERYGAWSRHDGADVLFMDKQARKRIARDFGGARALRYVEPLLNKYAVVENGRVITLAHRSKRLKR</sequence>
<name>A0A845AE30_9SPHN</name>
<organism evidence="1 2">
    <name type="scientific">Altericroceibacterium indicum</name>
    <dbReference type="NCBI Taxonomy" id="374177"/>
    <lineage>
        <taxon>Bacteria</taxon>
        <taxon>Pseudomonadati</taxon>
        <taxon>Pseudomonadota</taxon>
        <taxon>Alphaproteobacteria</taxon>
        <taxon>Sphingomonadales</taxon>
        <taxon>Erythrobacteraceae</taxon>
        <taxon>Altericroceibacterium</taxon>
    </lineage>
</organism>